<feature type="region of interest" description="Disordered" evidence="2">
    <location>
        <begin position="189"/>
        <end position="225"/>
    </location>
</feature>
<dbReference type="EMBL" id="LSMT01000297">
    <property type="protein sequence ID" value="PFX20955.1"/>
    <property type="molecule type" value="Genomic_DNA"/>
</dbReference>
<evidence type="ECO:0000256" key="1">
    <source>
        <dbReference type="PROSITE-ProRule" id="PRU00047"/>
    </source>
</evidence>
<sequence length="702" mass="79058">MPNLGKIEEFDPTSTNINRYLERLEQYYIANGVRADTGERFRRRGALISVIGSKAYDVLSDLCSPEAPSEKTYGDLATILKDHFAPKKLLIAERYQFHNCIQLEGESISTFAAKLKHLASTCNFGTHLNEALRDRLVCGLRNKEIQKKLLTEEHNFDEALTKALGAEAAQTDVAAFSREDATPVNKLSSVGRQTHRLRRTRRPPCEGRGKKPLTQNQNNSTSECLSCGKTGHARSQCKYRNYTCHSCGQGITAKLEMTPDAQPKFCKACPVPYALQEAVDAEYHRLESEGIVEKVEFSEWATPMVHVPKADGTTRSCGDYAVTVKPQINVPQYPIPLPEDVFVKLRGGKRFTKLHLKNAYQQLPLDLQSQQFVTINTHRGLYRYKRLPFGIASSPAIFQRTMDIILEGLEHVSAIQDDILITGKDDEKHIQNLNTVLSRLDSYGLRLQLNKCKFMQRLPLQYRKDASIEDKIFQVSPVSVLEIARQTARNPVLAKALAMTRNGWPAFFKINSTPELKPFFLRKDELSVEQGCLIWGLRTVIPPSLQEQILSELHKGHPGVARMKAAARSHLWWPGIDSDIEERALRPDLATHVFHQQVKMKMHYDKHAKFREFAVGDTVLARDQLSGQKWQPGTVVQRPSSHSCQVHLDDGGVWRRHVDDVLQNNSHSTTAESGVPSLETATPIVPEPKQISSPETSSHPPD</sequence>
<evidence type="ECO:0000313" key="6">
    <source>
        <dbReference type="Proteomes" id="UP000225706"/>
    </source>
</evidence>
<dbReference type="SUPFAM" id="SSF56672">
    <property type="entry name" value="DNA/RNA polymerases"/>
    <property type="match status" value="1"/>
</dbReference>
<dbReference type="Gene3D" id="1.10.340.70">
    <property type="match status" value="1"/>
</dbReference>
<feature type="compositionally biased region" description="Basic residues" evidence="2">
    <location>
        <begin position="193"/>
        <end position="202"/>
    </location>
</feature>
<feature type="region of interest" description="Disordered" evidence="2">
    <location>
        <begin position="666"/>
        <end position="702"/>
    </location>
</feature>
<name>A0A2B4RXH4_STYPI</name>
<dbReference type="GO" id="GO:0008270">
    <property type="term" value="F:zinc ion binding"/>
    <property type="evidence" value="ECO:0007669"/>
    <property type="project" value="UniProtKB-KW"/>
</dbReference>
<dbReference type="Gene3D" id="2.30.30.140">
    <property type="match status" value="1"/>
</dbReference>
<dbReference type="STRING" id="50429.A0A2B4RXH4"/>
<dbReference type="Pfam" id="PF00078">
    <property type="entry name" value="RVT_1"/>
    <property type="match status" value="1"/>
</dbReference>
<dbReference type="Proteomes" id="UP000225706">
    <property type="component" value="Unassembled WGS sequence"/>
</dbReference>
<dbReference type="InterPro" id="IPR043128">
    <property type="entry name" value="Rev_trsase/Diguanyl_cyclase"/>
</dbReference>
<dbReference type="InterPro" id="IPR001878">
    <property type="entry name" value="Znf_CCHC"/>
</dbReference>
<evidence type="ECO:0000259" key="4">
    <source>
        <dbReference type="PROSITE" id="PS50878"/>
    </source>
</evidence>
<dbReference type="OrthoDB" id="5980736at2759"/>
<dbReference type="PANTHER" id="PTHR37984">
    <property type="entry name" value="PROTEIN CBG26694"/>
    <property type="match status" value="1"/>
</dbReference>
<comment type="caution">
    <text evidence="5">The sequence shown here is derived from an EMBL/GenBank/DDBJ whole genome shotgun (WGS) entry which is preliminary data.</text>
</comment>
<evidence type="ECO:0000259" key="3">
    <source>
        <dbReference type="PROSITE" id="PS50158"/>
    </source>
</evidence>
<feature type="compositionally biased region" description="Polar residues" evidence="2">
    <location>
        <begin position="690"/>
        <end position="702"/>
    </location>
</feature>
<keyword evidence="1" id="KW-0479">Metal-binding</keyword>
<keyword evidence="1" id="KW-0862">Zinc</keyword>
<dbReference type="CDD" id="cd01647">
    <property type="entry name" value="RT_LTR"/>
    <property type="match status" value="1"/>
</dbReference>
<dbReference type="FunFam" id="1.10.340.70:FF:000003">
    <property type="entry name" value="Protein CBG25708"/>
    <property type="match status" value="1"/>
</dbReference>
<proteinExistence type="predicted"/>
<evidence type="ECO:0000313" key="5">
    <source>
        <dbReference type="EMBL" id="PFX20955.1"/>
    </source>
</evidence>
<dbReference type="PANTHER" id="PTHR37984:SF5">
    <property type="entry name" value="PROTEIN NYNRIN-LIKE"/>
    <property type="match status" value="1"/>
</dbReference>
<dbReference type="Gene3D" id="3.30.70.270">
    <property type="match status" value="1"/>
</dbReference>
<reference evidence="6" key="1">
    <citation type="journal article" date="2017" name="bioRxiv">
        <title>Comparative analysis of the genomes of Stylophora pistillata and Acropora digitifera provides evidence for extensive differences between species of corals.</title>
        <authorList>
            <person name="Voolstra C.R."/>
            <person name="Li Y."/>
            <person name="Liew Y.J."/>
            <person name="Baumgarten S."/>
            <person name="Zoccola D."/>
            <person name="Flot J.-F."/>
            <person name="Tambutte S."/>
            <person name="Allemand D."/>
            <person name="Aranda M."/>
        </authorList>
    </citation>
    <scope>NUCLEOTIDE SEQUENCE [LARGE SCALE GENOMIC DNA]</scope>
</reference>
<protein>
    <submittedName>
        <fullName evidence="5">Uncharacterized protein K02A2.6</fullName>
    </submittedName>
</protein>
<gene>
    <name evidence="5" type="primary">K02A2.6</name>
    <name evidence="5" type="ORF">AWC38_SpisGene14585</name>
</gene>
<evidence type="ECO:0000256" key="2">
    <source>
        <dbReference type="SAM" id="MobiDB-lite"/>
    </source>
</evidence>
<accession>A0A2B4RXH4</accession>
<keyword evidence="6" id="KW-1185">Reference proteome</keyword>
<organism evidence="5 6">
    <name type="scientific">Stylophora pistillata</name>
    <name type="common">Smooth cauliflower coral</name>
    <dbReference type="NCBI Taxonomy" id="50429"/>
    <lineage>
        <taxon>Eukaryota</taxon>
        <taxon>Metazoa</taxon>
        <taxon>Cnidaria</taxon>
        <taxon>Anthozoa</taxon>
        <taxon>Hexacorallia</taxon>
        <taxon>Scleractinia</taxon>
        <taxon>Astrocoeniina</taxon>
        <taxon>Pocilloporidae</taxon>
        <taxon>Stylophora</taxon>
    </lineage>
</organism>
<dbReference type="InterPro" id="IPR043502">
    <property type="entry name" value="DNA/RNA_pol_sf"/>
</dbReference>
<dbReference type="InterPro" id="IPR041588">
    <property type="entry name" value="Integrase_H2C2"/>
</dbReference>
<dbReference type="PROSITE" id="PS50158">
    <property type="entry name" value="ZF_CCHC"/>
    <property type="match status" value="1"/>
</dbReference>
<feature type="compositionally biased region" description="Polar residues" evidence="2">
    <location>
        <begin position="213"/>
        <end position="224"/>
    </location>
</feature>
<dbReference type="GO" id="GO:0003676">
    <property type="term" value="F:nucleic acid binding"/>
    <property type="evidence" value="ECO:0007669"/>
    <property type="project" value="InterPro"/>
</dbReference>
<feature type="domain" description="CCHC-type" evidence="3">
    <location>
        <begin position="224"/>
        <end position="238"/>
    </location>
</feature>
<dbReference type="PROSITE" id="PS50878">
    <property type="entry name" value="RT_POL"/>
    <property type="match status" value="1"/>
</dbReference>
<keyword evidence="1" id="KW-0863">Zinc-finger</keyword>
<dbReference type="InterPro" id="IPR000477">
    <property type="entry name" value="RT_dom"/>
</dbReference>
<feature type="domain" description="Reverse transcriptase" evidence="4">
    <location>
        <begin position="288"/>
        <end position="480"/>
    </location>
</feature>
<dbReference type="Gene3D" id="3.10.10.10">
    <property type="entry name" value="HIV Type 1 Reverse Transcriptase, subunit A, domain 1"/>
    <property type="match status" value="1"/>
</dbReference>
<dbReference type="AlphaFoldDB" id="A0A2B4RXH4"/>
<dbReference type="InterPro" id="IPR050951">
    <property type="entry name" value="Retrovirus_Pol_polyprotein"/>
</dbReference>
<dbReference type="Pfam" id="PF17921">
    <property type="entry name" value="Integrase_H2C2"/>
    <property type="match status" value="1"/>
</dbReference>